<dbReference type="PROSITE" id="PS51257">
    <property type="entry name" value="PROKAR_LIPOPROTEIN"/>
    <property type="match status" value="1"/>
</dbReference>
<evidence type="ECO:0000256" key="2">
    <source>
        <dbReference type="SAM" id="SignalP"/>
    </source>
</evidence>
<feature type="signal peptide" evidence="2">
    <location>
        <begin position="1"/>
        <end position="25"/>
    </location>
</feature>
<dbReference type="Gene3D" id="3.10.105.10">
    <property type="entry name" value="Dipeptide-binding Protein, Domain 3"/>
    <property type="match status" value="1"/>
</dbReference>
<organism evidence="4 5">
    <name type="scientific">Paenibacillus oenotherae</name>
    <dbReference type="NCBI Taxonomy" id="1435645"/>
    <lineage>
        <taxon>Bacteria</taxon>
        <taxon>Bacillati</taxon>
        <taxon>Bacillota</taxon>
        <taxon>Bacilli</taxon>
        <taxon>Bacillales</taxon>
        <taxon>Paenibacillaceae</taxon>
        <taxon>Paenibacillus</taxon>
    </lineage>
</organism>
<comment type="caution">
    <text evidence="4">The sequence shown here is derived from an EMBL/GenBank/DDBJ whole genome shotgun (WGS) entry which is preliminary data.</text>
</comment>
<evidence type="ECO:0000256" key="1">
    <source>
        <dbReference type="SAM" id="MobiDB-lite"/>
    </source>
</evidence>
<keyword evidence="5" id="KW-1185">Reference proteome</keyword>
<protein>
    <submittedName>
        <fullName evidence="4">ABC transporter substrate-binding protein</fullName>
    </submittedName>
</protein>
<dbReference type="Gene3D" id="3.40.190.10">
    <property type="entry name" value="Periplasmic binding protein-like II"/>
    <property type="match status" value="1"/>
</dbReference>
<feature type="domain" description="Solute-binding protein family 5" evidence="3">
    <location>
        <begin position="101"/>
        <end position="441"/>
    </location>
</feature>
<dbReference type="PANTHER" id="PTHR30290:SF81">
    <property type="entry name" value="OLIGOPEPTIDE-BINDING PROTEIN OPPA"/>
    <property type="match status" value="1"/>
</dbReference>
<dbReference type="RefSeq" id="WP_219871269.1">
    <property type="nucleotide sequence ID" value="NZ_JAHZIJ010000002.1"/>
</dbReference>
<evidence type="ECO:0000259" key="3">
    <source>
        <dbReference type="Pfam" id="PF00496"/>
    </source>
</evidence>
<feature type="region of interest" description="Disordered" evidence="1">
    <location>
        <begin position="29"/>
        <end position="54"/>
    </location>
</feature>
<dbReference type="Proteomes" id="UP000812277">
    <property type="component" value="Unassembled WGS sequence"/>
</dbReference>
<gene>
    <name evidence="4" type="ORF">K0T92_04635</name>
</gene>
<feature type="compositionally biased region" description="Low complexity" evidence="1">
    <location>
        <begin position="29"/>
        <end position="38"/>
    </location>
</feature>
<sequence>MKKGLLACLIIVIITLMGCSNNSNNNNTASTGNNPAGTKDSAGAGSGPDTSDKADAADNKELIVAGQEIAASLDPVKPLTSSYLRNIGAAEALFKVDAEGKVQPELAESAAEVDPTTWEIKLRPEASFWSGKAVDADAVIASLERSRSLDLQAKPFLEELSFAKKDDYTLQVKTKRSHVQVPLNLSYYQTVIHNAEAKHDAIGTMDLTGMYKVLEFSPKQKMVLARNENYWGEKPVIQRVVYEEISDEQTRVLSVLSGRSHVALNIGTTSLGQLENSEEVSISAAPAANTQTIYLNLRKPQFEDARVRQALSWALNREELVILAAEGESIPVTTWLGSNPAFAEAKNAVYTKFDPDKAAELLDEAGWAQGADGIRHKDGKPLTLRLMTWGGDKALGEALQSQWTRIGVKAEVQHGDYSLIQTARESGDWDASIEAWSTFGDELTLLTGQYAPEGSANYGGYKDAETNQLLARLAEASDGAARHELALQINERVAGQAPVISLFPRPQITAVSGALHGFEDHFRQFENVVNANLTLDSK</sequence>
<dbReference type="PANTHER" id="PTHR30290">
    <property type="entry name" value="PERIPLASMIC BINDING COMPONENT OF ABC TRANSPORTER"/>
    <property type="match status" value="1"/>
</dbReference>
<proteinExistence type="predicted"/>
<name>A0ABS7D255_9BACL</name>
<dbReference type="Pfam" id="PF00496">
    <property type="entry name" value="SBP_bac_5"/>
    <property type="match status" value="1"/>
</dbReference>
<evidence type="ECO:0000313" key="5">
    <source>
        <dbReference type="Proteomes" id="UP000812277"/>
    </source>
</evidence>
<dbReference type="EMBL" id="JAHZIJ010000002">
    <property type="protein sequence ID" value="MBW7474019.1"/>
    <property type="molecule type" value="Genomic_DNA"/>
</dbReference>
<dbReference type="InterPro" id="IPR000914">
    <property type="entry name" value="SBP_5_dom"/>
</dbReference>
<keyword evidence="2" id="KW-0732">Signal</keyword>
<dbReference type="InterPro" id="IPR039424">
    <property type="entry name" value="SBP_5"/>
</dbReference>
<dbReference type="PIRSF" id="PIRSF002741">
    <property type="entry name" value="MppA"/>
    <property type="match status" value="1"/>
</dbReference>
<dbReference type="InterPro" id="IPR030678">
    <property type="entry name" value="Peptide/Ni-bd"/>
</dbReference>
<reference evidence="4 5" key="1">
    <citation type="submission" date="2021-07" db="EMBL/GenBank/DDBJ databases">
        <title>Paenibacillus radiodurans sp. nov., isolated from the southeastern edge of Tengger Desert.</title>
        <authorList>
            <person name="Zhang G."/>
        </authorList>
    </citation>
    <scope>NUCLEOTIDE SEQUENCE [LARGE SCALE GENOMIC DNA]</scope>
    <source>
        <strain evidence="4 5">DT7-4</strain>
    </source>
</reference>
<accession>A0ABS7D255</accession>
<dbReference type="SUPFAM" id="SSF53850">
    <property type="entry name" value="Periplasmic binding protein-like II"/>
    <property type="match status" value="1"/>
</dbReference>
<evidence type="ECO:0000313" key="4">
    <source>
        <dbReference type="EMBL" id="MBW7474019.1"/>
    </source>
</evidence>
<feature type="chain" id="PRO_5045327788" evidence="2">
    <location>
        <begin position="26"/>
        <end position="538"/>
    </location>
</feature>